<evidence type="ECO:0000256" key="2">
    <source>
        <dbReference type="ARBA" id="ARBA00022692"/>
    </source>
</evidence>
<dbReference type="PANTHER" id="PTHR31444">
    <property type="entry name" value="OS11G0490100 PROTEIN"/>
    <property type="match status" value="1"/>
</dbReference>
<evidence type="ECO:0000256" key="1">
    <source>
        <dbReference type="ARBA" id="ARBA00004194"/>
    </source>
</evidence>
<accession>A0A7N0ZRV4</accession>
<comment type="subcellular location">
    <subcellularLocation>
        <location evidence="1">Golgi apparatus membrane</location>
        <topology evidence="1">Single-pass membrane protein</topology>
    </subcellularLocation>
</comment>
<evidence type="ECO:0000313" key="6">
    <source>
        <dbReference type="EnsemblPlants" id="Kaladp0020s0153.1.v1.1.CDS.1"/>
    </source>
</evidence>
<dbReference type="Pfam" id="PF21729">
    <property type="entry name" value="IRX15_IRX15L_GXM"/>
    <property type="match status" value="1"/>
</dbReference>
<evidence type="ECO:0000256" key="5">
    <source>
        <dbReference type="SAM" id="MobiDB-lite"/>
    </source>
</evidence>
<dbReference type="AlphaFoldDB" id="A0A7N0ZRV4"/>
<evidence type="ECO:0000256" key="3">
    <source>
        <dbReference type="ARBA" id="ARBA00022989"/>
    </source>
</evidence>
<feature type="region of interest" description="Disordered" evidence="5">
    <location>
        <begin position="293"/>
        <end position="312"/>
    </location>
</feature>
<dbReference type="Gramene" id="Kaladp0020s0153.1.v1.1">
    <property type="protein sequence ID" value="Kaladp0020s0153.1.v1.1.CDS.1"/>
    <property type="gene ID" value="Kaladp0020s0153.v1.1"/>
</dbReference>
<sequence length="312" mass="34044">MKSAITAANGGPKLILLHKQQNPQPPISSSHRLSILFLLSFLTLACTLLTLSSSKPPSNTAKPPSPPLPASVADALIHYAASTNTTAPHMSPAELHHIAATLRSPVPTNLLVFGLTHETLLWHALNSPGRTTFLDENAYHVSQLELRHPDVEAYDVQYTTRVADLHPLLASARRSVAADCRPVQNLLFSDCQLGLNDLPNFVYDLHWHVILVDGPSGYKPDSPGRMSAIFTAAVLARTNGAPNSKTHVFVRDYNRDVERISSLEFLCQENLVEVKDSLAHFVIERKEAGAEPRFCRKSGSAPKTPLSGFEAS</sequence>
<evidence type="ECO:0008006" key="8">
    <source>
        <dbReference type="Google" id="ProtNLM"/>
    </source>
</evidence>
<reference evidence="6" key="1">
    <citation type="submission" date="2021-01" db="UniProtKB">
        <authorList>
            <consortium name="EnsemblPlants"/>
        </authorList>
    </citation>
    <scope>IDENTIFICATION</scope>
</reference>
<organism evidence="6 7">
    <name type="scientific">Kalanchoe fedtschenkoi</name>
    <name type="common">Lavender scallops</name>
    <name type="synonym">South American air plant</name>
    <dbReference type="NCBI Taxonomy" id="63787"/>
    <lineage>
        <taxon>Eukaryota</taxon>
        <taxon>Viridiplantae</taxon>
        <taxon>Streptophyta</taxon>
        <taxon>Embryophyta</taxon>
        <taxon>Tracheophyta</taxon>
        <taxon>Spermatophyta</taxon>
        <taxon>Magnoliopsida</taxon>
        <taxon>eudicotyledons</taxon>
        <taxon>Gunneridae</taxon>
        <taxon>Pentapetalae</taxon>
        <taxon>Saxifragales</taxon>
        <taxon>Crassulaceae</taxon>
        <taxon>Kalanchoe</taxon>
    </lineage>
</organism>
<protein>
    <recommendedName>
        <fullName evidence="8">Polysaccharide biosynthesis domain-containing protein</fullName>
    </recommendedName>
</protein>
<keyword evidence="3" id="KW-1133">Transmembrane helix</keyword>
<proteinExistence type="predicted"/>
<evidence type="ECO:0000256" key="4">
    <source>
        <dbReference type="ARBA" id="ARBA00023136"/>
    </source>
</evidence>
<evidence type="ECO:0000313" key="7">
    <source>
        <dbReference type="Proteomes" id="UP000594263"/>
    </source>
</evidence>
<keyword evidence="4" id="KW-0472">Membrane</keyword>
<keyword evidence="2" id="KW-0812">Transmembrane</keyword>
<name>A0A7N0ZRV4_KALFE</name>
<dbReference type="GO" id="GO:0045492">
    <property type="term" value="P:xylan biosynthetic process"/>
    <property type="evidence" value="ECO:0007669"/>
    <property type="project" value="InterPro"/>
</dbReference>
<dbReference type="InterPro" id="IPR006514">
    <property type="entry name" value="IRX15/GXM/AGM"/>
</dbReference>
<dbReference type="EnsemblPlants" id="Kaladp0020s0153.1.v1.1">
    <property type="protein sequence ID" value="Kaladp0020s0153.1.v1.1.CDS.1"/>
    <property type="gene ID" value="Kaladp0020s0153.v1.1"/>
</dbReference>
<dbReference type="Proteomes" id="UP000594263">
    <property type="component" value="Unplaced"/>
</dbReference>
<dbReference type="NCBIfam" id="TIGR01627">
    <property type="entry name" value="A_thal_3515"/>
    <property type="match status" value="1"/>
</dbReference>
<dbReference type="OMA" id="RRCCAWL"/>
<dbReference type="GO" id="GO:0000139">
    <property type="term" value="C:Golgi membrane"/>
    <property type="evidence" value="ECO:0007669"/>
    <property type="project" value="UniProtKB-SubCell"/>
</dbReference>
<keyword evidence="7" id="KW-1185">Reference proteome</keyword>